<keyword evidence="1" id="KW-0732">Signal</keyword>
<reference evidence="2" key="1">
    <citation type="submission" date="2021-01" db="EMBL/GenBank/DDBJ databases">
        <authorList>
            <person name="Corre E."/>
            <person name="Pelletier E."/>
            <person name="Niang G."/>
            <person name="Scheremetjew M."/>
            <person name="Finn R."/>
            <person name="Kale V."/>
            <person name="Holt S."/>
            <person name="Cochrane G."/>
            <person name="Meng A."/>
            <person name="Brown T."/>
            <person name="Cohen L."/>
        </authorList>
    </citation>
    <scope>NUCLEOTIDE SEQUENCE</scope>
    <source>
        <strain evidence="2">CCMP1594</strain>
    </source>
</reference>
<organism evidence="2">
    <name type="scientific">Eutreptiella gymnastica</name>
    <dbReference type="NCBI Taxonomy" id="73025"/>
    <lineage>
        <taxon>Eukaryota</taxon>
        <taxon>Discoba</taxon>
        <taxon>Euglenozoa</taxon>
        <taxon>Euglenida</taxon>
        <taxon>Spirocuta</taxon>
        <taxon>Euglenophyceae</taxon>
        <taxon>Eutreptiales</taxon>
        <taxon>Eutreptiaceae</taxon>
        <taxon>Eutreptiella</taxon>
    </lineage>
</organism>
<proteinExistence type="predicted"/>
<evidence type="ECO:0000313" key="2">
    <source>
        <dbReference type="EMBL" id="CAE0842014.1"/>
    </source>
</evidence>
<feature type="signal peptide" evidence="1">
    <location>
        <begin position="1"/>
        <end position="18"/>
    </location>
</feature>
<protein>
    <submittedName>
        <fullName evidence="2">Uncharacterized protein</fullName>
    </submittedName>
</protein>
<evidence type="ECO:0000256" key="1">
    <source>
        <dbReference type="SAM" id="SignalP"/>
    </source>
</evidence>
<dbReference type="EMBL" id="HBJA01151303">
    <property type="protein sequence ID" value="CAE0842014.1"/>
    <property type="molecule type" value="Transcribed_RNA"/>
</dbReference>
<feature type="chain" id="PRO_5031059153" evidence="1">
    <location>
        <begin position="19"/>
        <end position="116"/>
    </location>
</feature>
<gene>
    <name evidence="2" type="ORF">EGYM00163_LOCUS51827</name>
</gene>
<name>A0A7S4GN55_9EUGL</name>
<dbReference type="AlphaFoldDB" id="A0A7S4GN55"/>
<sequence>MGWCAGTPLVSSPPSLSAVFFLVVACVPVTDYPVSPLPCSAEYLKCSNAAVPQQPVDHMCVFAPDTKRNGPGSGPYSHLHFRAWCSDGQATSHFWGTLSCEQWVICIPLAHAAGDV</sequence>
<accession>A0A7S4GN55</accession>